<dbReference type="InterPro" id="IPR052897">
    <property type="entry name" value="Sec-Metab_Biosynth_Hydrolase"/>
</dbReference>
<feature type="signal peptide" evidence="1">
    <location>
        <begin position="1"/>
        <end position="22"/>
    </location>
</feature>
<reference evidence="3 4" key="1">
    <citation type="journal article" date="2011" name="J. Bacteriol.">
        <title>Complete genome sequence of Burkholderia gladioli BSR3.</title>
        <authorList>
            <person name="Seo Y.S."/>
            <person name="Lim J."/>
            <person name="Choi B.S."/>
            <person name="Kim H."/>
            <person name="Goo E."/>
            <person name="Lee B."/>
            <person name="Lim J.S."/>
            <person name="Choi I.Y."/>
            <person name="Moon J.S."/>
            <person name="Kim J."/>
            <person name="Hwang I."/>
        </authorList>
    </citation>
    <scope>NUCLEOTIDE SEQUENCE [LARGE SCALE GENOMIC DNA]</scope>
    <source>
        <strain evidence="3 4">BSR3</strain>
    </source>
</reference>
<dbReference type="Pfam" id="PF12697">
    <property type="entry name" value="Abhydrolase_6"/>
    <property type="match status" value="1"/>
</dbReference>
<dbReference type="AlphaFoldDB" id="F2LJR2"/>
<dbReference type="SUPFAM" id="SSF53474">
    <property type="entry name" value="alpha/beta-Hydrolases"/>
    <property type="match status" value="1"/>
</dbReference>
<dbReference type="STRING" id="999541.bgla_2g06330"/>
<proteinExistence type="predicted"/>
<evidence type="ECO:0000259" key="2">
    <source>
        <dbReference type="Pfam" id="PF12697"/>
    </source>
</evidence>
<organism evidence="3 4">
    <name type="scientific">Burkholderia gladioli (strain BSR3)</name>
    <dbReference type="NCBI Taxonomy" id="999541"/>
    <lineage>
        <taxon>Bacteria</taxon>
        <taxon>Pseudomonadati</taxon>
        <taxon>Pseudomonadota</taxon>
        <taxon>Betaproteobacteria</taxon>
        <taxon>Burkholderiales</taxon>
        <taxon>Burkholderiaceae</taxon>
        <taxon>Burkholderia</taxon>
    </lineage>
</organism>
<dbReference type="RefSeq" id="WP_013689438.1">
    <property type="nucleotide sequence ID" value="NC_015376.1"/>
</dbReference>
<dbReference type="eggNOG" id="COG1075">
    <property type="taxonomic scope" value="Bacteria"/>
</dbReference>
<feature type="domain" description="AB hydrolase-1" evidence="2">
    <location>
        <begin position="37"/>
        <end position="247"/>
    </location>
</feature>
<dbReference type="Gene3D" id="3.40.50.1820">
    <property type="entry name" value="alpha/beta hydrolase"/>
    <property type="match status" value="1"/>
</dbReference>
<dbReference type="InterPro" id="IPR000073">
    <property type="entry name" value="AB_hydrolase_1"/>
</dbReference>
<sequence length="257" mass="27109">MHIVEKLLIASLAMASSAAAFAAEPAASDTPSGVKNIVLVHDAFTDGSGWRTVHDILYHHGYHVRVVQQPLTSLSGDVAAVRDAVVAMSGPVVLVGHGYGGSVITEAGARGKVAALVYVAAFQPDVGESVVQLIGSMPQPSDSFHRSLNGNWFIDPAHFGADYAGDIVANRTDFMAISQMPGTDAAFSSAPFSVAWHDKPSYAIVAARDRVISPELQRWMARRAGSKLTEVDASHAVEISQPEAVARVIEEAASSVH</sequence>
<dbReference type="KEGG" id="bgd:bgla_2g06330"/>
<dbReference type="Proteomes" id="UP000008316">
    <property type="component" value="Chromosome 2"/>
</dbReference>
<dbReference type="HOGENOM" id="CLU_046066_2_0_4"/>
<name>F2LJR2_BURGS</name>
<dbReference type="InterPro" id="IPR029058">
    <property type="entry name" value="AB_hydrolase_fold"/>
</dbReference>
<evidence type="ECO:0000256" key="1">
    <source>
        <dbReference type="SAM" id="SignalP"/>
    </source>
</evidence>
<accession>F2LJR2</accession>
<keyword evidence="1" id="KW-0732">Signal</keyword>
<feature type="chain" id="PRO_5003285864" description="AB hydrolase-1 domain-containing protein" evidence="1">
    <location>
        <begin position="23"/>
        <end position="257"/>
    </location>
</feature>
<evidence type="ECO:0000313" key="3">
    <source>
        <dbReference type="EMBL" id="AEA63106.1"/>
    </source>
</evidence>
<dbReference type="PANTHER" id="PTHR37017:SF11">
    <property type="entry name" value="ESTERASE_LIPASE_THIOESTERASE DOMAIN-CONTAINING PROTEIN"/>
    <property type="match status" value="1"/>
</dbReference>
<protein>
    <recommendedName>
        <fullName evidence="2">AB hydrolase-1 domain-containing protein</fullName>
    </recommendedName>
</protein>
<keyword evidence="4" id="KW-1185">Reference proteome</keyword>
<dbReference type="PANTHER" id="PTHR37017">
    <property type="entry name" value="AB HYDROLASE-1 DOMAIN-CONTAINING PROTEIN-RELATED"/>
    <property type="match status" value="1"/>
</dbReference>
<evidence type="ECO:0000313" key="4">
    <source>
        <dbReference type="Proteomes" id="UP000008316"/>
    </source>
</evidence>
<dbReference type="EMBL" id="CP002600">
    <property type="protein sequence ID" value="AEA63106.1"/>
    <property type="molecule type" value="Genomic_DNA"/>
</dbReference>
<gene>
    <name evidence="3" type="ordered locus">bgla_2g06330</name>
</gene>